<dbReference type="PANTHER" id="PTHR36834:SF1">
    <property type="entry name" value="INTEGRAL MEMBRANE PROTEIN"/>
    <property type="match status" value="1"/>
</dbReference>
<feature type="transmembrane region" description="Helical" evidence="5">
    <location>
        <begin position="217"/>
        <end position="238"/>
    </location>
</feature>
<dbReference type="InterPro" id="IPR053150">
    <property type="entry name" value="Teicoplanin_resist-assoc"/>
</dbReference>
<dbReference type="OrthoDB" id="4822551at2"/>
<comment type="subcellular location">
    <subcellularLocation>
        <location evidence="1">Membrane</location>
        <topology evidence="1">Multi-pass membrane protein</topology>
    </subcellularLocation>
</comment>
<feature type="transmembrane region" description="Helical" evidence="5">
    <location>
        <begin position="43"/>
        <end position="63"/>
    </location>
</feature>
<proteinExistence type="predicted"/>
<reference evidence="8" key="1">
    <citation type="journal article" date="2014" name="Genome Announc.">
        <title>Draft Genome Sequences of Two Lactobacillus Strains, L. farraginis JCM 14108T and L. composti JCM 14202T, Isolated from Compost of Distilled Shochu Residue.</title>
        <authorList>
            <person name="Yuki M."/>
            <person name="Oshima K."/>
            <person name="Suda W."/>
            <person name="Kitahara M."/>
            <person name="Kitamura K."/>
            <person name="Iida T."/>
            <person name="Hattori M."/>
            <person name="Ohkuma M."/>
        </authorList>
    </citation>
    <scope>NUCLEOTIDE SEQUENCE [LARGE SCALE GENOMIC DNA]</scope>
    <source>
        <strain evidence="8">JCM 14108</strain>
    </source>
</reference>
<dbReference type="EMBL" id="BAKI01000021">
    <property type="protein sequence ID" value="GAF36988.1"/>
    <property type="molecule type" value="Genomic_DNA"/>
</dbReference>
<evidence type="ECO:0000256" key="5">
    <source>
        <dbReference type="SAM" id="Phobius"/>
    </source>
</evidence>
<feature type="transmembrane region" description="Helical" evidence="5">
    <location>
        <begin position="324"/>
        <end position="344"/>
    </location>
</feature>
<dbReference type="Pfam" id="PF04892">
    <property type="entry name" value="VanZ"/>
    <property type="match status" value="1"/>
</dbReference>
<feature type="transmembrane region" description="Helical" evidence="5">
    <location>
        <begin position="174"/>
        <end position="196"/>
    </location>
</feature>
<gene>
    <name evidence="9" type="ORF">FD41_GL000807</name>
    <name evidence="8" type="ORF">JCM14108_1986</name>
</gene>
<reference evidence="9 11" key="2">
    <citation type="journal article" date="2015" name="Genome Announc.">
        <title>Expanding the biotechnology potential of lactobacilli through comparative genomics of 213 strains and associated genera.</title>
        <authorList>
            <person name="Sun Z."/>
            <person name="Harris H.M."/>
            <person name="McCann A."/>
            <person name="Guo C."/>
            <person name="Argimon S."/>
            <person name="Zhang W."/>
            <person name="Yang X."/>
            <person name="Jeffery I.B."/>
            <person name="Cooney J.C."/>
            <person name="Kagawa T.F."/>
            <person name="Liu W."/>
            <person name="Song Y."/>
            <person name="Salvetti E."/>
            <person name="Wrobel A."/>
            <person name="Rasinkangas P."/>
            <person name="Parkhill J."/>
            <person name="Rea M.C."/>
            <person name="O'Sullivan O."/>
            <person name="Ritari J."/>
            <person name="Douillard F.P."/>
            <person name="Paul Ross R."/>
            <person name="Yang R."/>
            <person name="Briner A.E."/>
            <person name="Felis G.E."/>
            <person name="de Vos W.M."/>
            <person name="Barrangou R."/>
            <person name="Klaenhammer T.R."/>
            <person name="Caufield P.W."/>
            <person name="Cui Y."/>
            <person name="Zhang H."/>
            <person name="O'Toole P.W."/>
        </authorList>
    </citation>
    <scope>NUCLEOTIDE SEQUENCE [LARGE SCALE GENOMIC DNA]</scope>
    <source>
        <strain evidence="9 11">DSM 18382</strain>
    </source>
</reference>
<dbReference type="Pfam" id="PF06271">
    <property type="entry name" value="RDD"/>
    <property type="match status" value="1"/>
</dbReference>
<dbReference type="STRING" id="1423743.FD41_GL000807"/>
<dbReference type="RefSeq" id="WP_035180068.1">
    <property type="nucleotide sequence ID" value="NZ_AZFY01000118.1"/>
</dbReference>
<keyword evidence="2 5" id="KW-0812">Transmembrane</keyword>
<keyword evidence="11" id="KW-1185">Reference proteome</keyword>
<feature type="transmembrane region" description="Helical" evidence="5">
    <location>
        <begin position="293"/>
        <end position="312"/>
    </location>
</feature>
<dbReference type="AlphaFoldDB" id="X0PB86"/>
<organism evidence="8 10">
    <name type="scientific">Lentilactobacillus farraginis DSM 18382 = JCM 14108</name>
    <dbReference type="NCBI Taxonomy" id="1423743"/>
    <lineage>
        <taxon>Bacteria</taxon>
        <taxon>Bacillati</taxon>
        <taxon>Bacillota</taxon>
        <taxon>Bacilli</taxon>
        <taxon>Lactobacillales</taxon>
        <taxon>Lactobacillaceae</taxon>
        <taxon>Lentilactobacillus</taxon>
    </lineage>
</organism>
<feature type="transmembrane region" description="Helical" evidence="5">
    <location>
        <begin position="111"/>
        <end position="132"/>
    </location>
</feature>
<dbReference type="GO" id="GO:0016020">
    <property type="term" value="C:membrane"/>
    <property type="evidence" value="ECO:0007669"/>
    <property type="project" value="UniProtKB-SubCell"/>
</dbReference>
<evidence type="ECO:0000313" key="8">
    <source>
        <dbReference type="EMBL" id="GAF36988.1"/>
    </source>
</evidence>
<evidence type="ECO:0000256" key="4">
    <source>
        <dbReference type="ARBA" id="ARBA00023136"/>
    </source>
</evidence>
<feature type="transmembrane region" description="Helical" evidence="5">
    <location>
        <begin position="139"/>
        <end position="162"/>
    </location>
</feature>
<feature type="transmembrane region" description="Helical" evidence="5">
    <location>
        <begin position="6"/>
        <end position="31"/>
    </location>
</feature>
<evidence type="ECO:0000259" key="6">
    <source>
        <dbReference type="Pfam" id="PF04892"/>
    </source>
</evidence>
<evidence type="ECO:0000259" key="7">
    <source>
        <dbReference type="Pfam" id="PF06271"/>
    </source>
</evidence>
<evidence type="ECO:0000256" key="3">
    <source>
        <dbReference type="ARBA" id="ARBA00022989"/>
    </source>
</evidence>
<dbReference type="EMBL" id="AZFY01000118">
    <property type="protein sequence ID" value="KRM04619.1"/>
    <property type="molecule type" value="Genomic_DNA"/>
</dbReference>
<dbReference type="eggNOG" id="COG4767">
    <property type="taxonomic scope" value="Bacteria"/>
</dbReference>
<dbReference type="InterPro" id="IPR021192">
    <property type="entry name" value="UCP031578_Vanz/RDD"/>
</dbReference>
<dbReference type="Proteomes" id="UP000019488">
    <property type="component" value="Unassembled WGS sequence"/>
</dbReference>
<evidence type="ECO:0000313" key="10">
    <source>
        <dbReference type="Proteomes" id="UP000019488"/>
    </source>
</evidence>
<feature type="domain" description="VanZ-like" evidence="6">
    <location>
        <begin position="48"/>
        <end position="188"/>
    </location>
</feature>
<protein>
    <submittedName>
        <fullName evidence="8">Glycopeptide antibiotics resistance protein</fullName>
    </submittedName>
    <submittedName>
        <fullName evidence="9">VanZ RDD domain protein</fullName>
    </submittedName>
</protein>
<dbReference type="PANTHER" id="PTHR36834">
    <property type="entry name" value="MEMBRANE PROTEIN-RELATED"/>
    <property type="match status" value="1"/>
</dbReference>
<evidence type="ECO:0000256" key="2">
    <source>
        <dbReference type="ARBA" id="ARBA00022692"/>
    </source>
</evidence>
<evidence type="ECO:0000313" key="9">
    <source>
        <dbReference type="EMBL" id="KRM04619.1"/>
    </source>
</evidence>
<comment type="caution">
    <text evidence="8">The sequence shown here is derived from an EMBL/GenBank/DDBJ whole genome shotgun (WGS) entry which is preliminary data.</text>
</comment>
<keyword evidence="4 5" id="KW-0472">Membrane</keyword>
<sequence length="373" mass="43324">MSQYIHVIYTAVILFPLLAILITLPILLVNYHRYGALPKWHIFLLYTFVFYLMCAYFLTILPLPSQSFVDHLKTPTYNLVPFTFVFDFVKYNPFSLLHPATWVAALKAPTVIQPLFNIFLTIPFGFYLHYYFQRSWKQTLVMSFCLSLFFEVTQYTGLYGIYSRSYRLFDVDDLILNTAGGMLGYWLTGGLAKILPTKERVQAHALSHSHSISAIRRLTALIIDLILISLLDLIISLMTNRHDWVITIIAWFILIIIPEVFFQRSIGMQLVNIRVVDKFGHRAKWYRVIWRNVLAYGVIGGIFFTNLVLLQLSGTVPESQLTMIWWGILITTLLLLLVFVDLLIDSFASRHRLFFERLSGTDTKAKTDHLFNR</sequence>
<dbReference type="InterPro" id="IPR010432">
    <property type="entry name" value="RDD"/>
</dbReference>
<dbReference type="InterPro" id="IPR006976">
    <property type="entry name" value="VanZ-like"/>
</dbReference>
<accession>X0PB86</accession>
<evidence type="ECO:0000256" key="1">
    <source>
        <dbReference type="ARBA" id="ARBA00004141"/>
    </source>
</evidence>
<keyword evidence="3 5" id="KW-1133">Transmembrane helix</keyword>
<dbReference type="PATRIC" id="fig|1423743.5.peg.833"/>
<name>X0PB86_9LACO</name>
<dbReference type="Proteomes" id="UP000051966">
    <property type="component" value="Unassembled WGS sequence"/>
</dbReference>
<feature type="transmembrane region" description="Helical" evidence="5">
    <location>
        <begin position="244"/>
        <end position="262"/>
    </location>
</feature>
<evidence type="ECO:0000313" key="11">
    <source>
        <dbReference type="Proteomes" id="UP000051966"/>
    </source>
</evidence>
<dbReference type="PIRSF" id="PIRSF031578">
    <property type="entry name" value="Uncharacterised_Vanz_RDD-cont"/>
    <property type="match status" value="1"/>
</dbReference>
<feature type="domain" description="RDD" evidence="7">
    <location>
        <begin position="214"/>
        <end position="340"/>
    </location>
</feature>